<protein>
    <submittedName>
        <fullName evidence="2">Unannotated protein</fullName>
    </submittedName>
</protein>
<feature type="domain" description="DinB-like" evidence="1">
    <location>
        <begin position="29"/>
        <end position="164"/>
    </location>
</feature>
<gene>
    <name evidence="2" type="ORF">UFOPK1493_00797</name>
</gene>
<dbReference type="EMBL" id="CAEZSR010000018">
    <property type="protein sequence ID" value="CAB4547567.1"/>
    <property type="molecule type" value="Genomic_DNA"/>
</dbReference>
<sequence length="171" mass="18742">MCQPGGMESCEVCGFEWEAIEAAEVPSRLRAALDGWIELLESGDPTIQVRPTPDVWSVMEYAGHVRDVLFNLRDRIVVGLAEEHPVPKPMYQDVRIANGLLVADTPADLVIELTAGTGLLAKTVAALDGERLARTLVYPWPRVADRSLLWVAAQALHEAEHHLADARSQLG</sequence>
<dbReference type="Gene3D" id="1.20.120.450">
    <property type="entry name" value="dinb family like domain"/>
    <property type="match status" value="1"/>
</dbReference>
<dbReference type="InterPro" id="IPR024775">
    <property type="entry name" value="DinB-like"/>
</dbReference>
<dbReference type="SUPFAM" id="SSF109854">
    <property type="entry name" value="DinB/YfiT-like putative metalloenzymes"/>
    <property type="match status" value="1"/>
</dbReference>
<evidence type="ECO:0000313" key="2">
    <source>
        <dbReference type="EMBL" id="CAB4547567.1"/>
    </source>
</evidence>
<reference evidence="2" key="1">
    <citation type="submission" date="2020-05" db="EMBL/GenBank/DDBJ databases">
        <authorList>
            <person name="Chiriac C."/>
            <person name="Salcher M."/>
            <person name="Ghai R."/>
            <person name="Kavagutti S V."/>
        </authorList>
    </citation>
    <scope>NUCLEOTIDE SEQUENCE</scope>
</reference>
<accession>A0A6J6C939</accession>
<evidence type="ECO:0000259" key="1">
    <source>
        <dbReference type="Pfam" id="PF12867"/>
    </source>
</evidence>
<dbReference type="Pfam" id="PF12867">
    <property type="entry name" value="DinB_2"/>
    <property type="match status" value="1"/>
</dbReference>
<dbReference type="InterPro" id="IPR034660">
    <property type="entry name" value="DinB/YfiT-like"/>
</dbReference>
<proteinExistence type="predicted"/>
<dbReference type="AlphaFoldDB" id="A0A6J6C939"/>
<organism evidence="2">
    <name type="scientific">freshwater metagenome</name>
    <dbReference type="NCBI Taxonomy" id="449393"/>
    <lineage>
        <taxon>unclassified sequences</taxon>
        <taxon>metagenomes</taxon>
        <taxon>ecological metagenomes</taxon>
    </lineage>
</organism>
<name>A0A6J6C939_9ZZZZ</name>